<sequence length="123" mass="14077">MDDMTEDELVAEDEDEHVTEGEDEFVAEDEGEDRDELVAEDEHIAEDEDELMVEDEHMADEHAAENDDDDNGTRPEVPIQRSKRGTRSIKSRSRNKRGASKSSVWNHFDTKTAKYPGRPVCKK</sequence>
<organism evidence="2 3">
    <name type="scientific">Rhizophagus irregularis</name>
    <dbReference type="NCBI Taxonomy" id="588596"/>
    <lineage>
        <taxon>Eukaryota</taxon>
        <taxon>Fungi</taxon>
        <taxon>Fungi incertae sedis</taxon>
        <taxon>Mucoromycota</taxon>
        <taxon>Glomeromycotina</taxon>
        <taxon>Glomeromycetes</taxon>
        <taxon>Glomerales</taxon>
        <taxon>Glomeraceae</taxon>
        <taxon>Rhizophagus</taxon>
    </lineage>
</organism>
<protein>
    <submittedName>
        <fullName evidence="2">Uncharacterized protein</fullName>
    </submittedName>
</protein>
<evidence type="ECO:0000313" key="3">
    <source>
        <dbReference type="Proteomes" id="UP000234323"/>
    </source>
</evidence>
<feature type="compositionally biased region" description="Acidic residues" evidence="1">
    <location>
        <begin position="43"/>
        <end position="53"/>
    </location>
</feature>
<dbReference type="EMBL" id="LLXI01004461">
    <property type="protein sequence ID" value="PKY60648.1"/>
    <property type="molecule type" value="Genomic_DNA"/>
</dbReference>
<evidence type="ECO:0000256" key="1">
    <source>
        <dbReference type="SAM" id="MobiDB-lite"/>
    </source>
</evidence>
<feature type="region of interest" description="Disordered" evidence="1">
    <location>
        <begin position="1"/>
        <end position="123"/>
    </location>
</feature>
<feature type="compositionally biased region" description="Basic and acidic residues" evidence="1">
    <location>
        <begin position="54"/>
        <end position="65"/>
    </location>
</feature>
<feature type="compositionally biased region" description="Acidic residues" evidence="1">
    <location>
        <begin position="1"/>
        <end position="35"/>
    </location>
</feature>
<accession>A0A2I1HP35</accession>
<feature type="non-terminal residue" evidence="2">
    <location>
        <position position="123"/>
    </location>
</feature>
<gene>
    <name evidence="2" type="ORF">RhiirA4_484589</name>
</gene>
<name>A0A2I1HP35_9GLOM</name>
<dbReference type="VEuPathDB" id="FungiDB:RhiirA1_457546"/>
<dbReference type="VEuPathDB" id="FungiDB:RhiirFUN_003800"/>
<feature type="compositionally biased region" description="Basic residues" evidence="1">
    <location>
        <begin position="81"/>
        <end position="99"/>
    </location>
</feature>
<keyword evidence="3" id="KW-1185">Reference proteome</keyword>
<dbReference type="AlphaFoldDB" id="A0A2I1HP35"/>
<comment type="caution">
    <text evidence="2">The sequence shown here is derived from an EMBL/GenBank/DDBJ whole genome shotgun (WGS) entry which is preliminary data.</text>
</comment>
<reference evidence="2 3" key="1">
    <citation type="submission" date="2015-10" db="EMBL/GenBank/DDBJ databases">
        <title>Genome analyses suggest a sexual origin of heterokaryosis in a supposedly ancient asexual fungus.</title>
        <authorList>
            <person name="Ropars J."/>
            <person name="Sedzielewska K."/>
            <person name="Noel J."/>
            <person name="Charron P."/>
            <person name="Farinelli L."/>
            <person name="Marton T."/>
            <person name="Kruger M."/>
            <person name="Pelin A."/>
            <person name="Brachmann A."/>
            <person name="Corradi N."/>
        </authorList>
    </citation>
    <scope>NUCLEOTIDE SEQUENCE [LARGE SCALE GENOMIC DNA]</scope>
    <source>
        <strain evidence="2 3">A4</strain>
    </source>
</reference>
<dbReference type="VEuPathDB" id="FungiDB:FUN_011759"/>
<proteinExistence type="predicted"/>
<dbReference type="Proteomes" id="UP000234323">
    <property type="component" value="Unassembled WGS sequence"/>
</dbReference>
<evidence type="ECO:0000313" key="2">
    <source>
        <dbReference type="EMBL" id="PKY60648.1"/>
    </source>
</evidence>